<keyword evidence="3" id="KW-1185">Reference proteome</keyword>
<feature type="domain" description="DUF4097" evidence="1">
    <location>
        <begin position="131"/>
        <end position="300"/>
    </location>
</feature>
<reference evidence="2 3" key="1">
    <citation type="submission" date="2018-04" db="EMBL/GenBank/DDBJ databases">
        <title>Novel actinobacteria from marine sediment.</title>
        <authorList>
            <person name="Ng Z.Y."/>
            <person name="Tan G.Y.A."/>
        </authorList>
    </citation>
    <scope>NUCLEOTIDE SEQUENCE [LARGE SCALE GENOMIC DNA]</scope>
    <source>
        <strain evidence="2 3">TPS81</strain>
    </source>
</reference>
<proteinExistence type="predicted"/>
<dbReference type="OrthoDB" id="4331847at2"/>
<dbReference type="EMBL" id="QEIN01000160">
    <property type="protein sequence ID" value="RCV54796.1"/>
    <property type="molecule type" value="Genomic_DNA"/>
</dbReference>
<dbReference type="Pfam" id="PF13349">
    <property type="entry name" value="DUF4097"/>
    <property type="match status" value="1"/>
</dbReference>
<dbReference type="Gene3D" id="2.160.20.120">
    <property type="match status" value="1"/>
</dbReference>
<accession>A0A368T287</accession>
<sequence>MTFTGNGMYTASSKGPRRRGPVPLLLAGLVAVLVVAGGAFAVVGLVATATERREDGFDAVAAVRVDNRTGGAVVVHGADDAAAEGVAVERVLRSSPLAEPEESARVDGDTLRVEADCDGWVGGACSVDYRIEVPEGTALTVETSSGAIEVRSVGGAVTAHSTTGAVELDDVRGDVAVTTTTGEVRAAGSGGSIEVESTTGSVDLSGFAADTVRAEASTAEVRVGGGFQEAEVSTTTGAVDVETDEAFRRITVETTTGAVDIRVPDAAYRVTGDSSTGERAVDVPTADDAAAEIAVDTTTGSVTVRAD</sequence>
<evidence type="ECO:0000313" key="3">
    <source>
        <dbReference type="Proteomes" id="UP000253318"/>
    </source>
</evidence>
<gene>
    <name evidence="2" type="ORF">DEF24_18800</name>
</gene>
<dbReference type="RefSeq" id="WP_114400070.1">
    <property type="nucleotide sequence ID" value="NZ_QEIM01000179.1"/>
</dbReference>
<name>A0A368T287_9ACTN</name>
<evidence type="ECO:0000259" key="1">
    <source>
        <dbReference type="Pfam" id="PF13349"/>
    </source>
</evidence>
<comment type="caution">
    <text evidence="2">The sequence shown here is derived from an EMBL/GenBank/DDBJ whole genome shotgun (WGS) entry which is preliminary data.</text>
</comment>
<dbReference type="AlphaFoldDB" id="A0A368T287"/>
<protein>
    <recommendedName>
        <fullName evidence="1">DUF4097 domain-containing protein</fullName>
    </recommendedName>
</protein>
<dbReference type="InterPro" id="IPR025164">
    <property type="entry name" value="Toastrack_DUF4097"/>
</dbReference>
<organism evidence="2 3">
    <name type="scientific">Marinitenerispora sediminis</name>
    <dbReference type="NCBI Taxonomy" id="1931232"/>
    <lineage>
        <taxon>Bacteria</taxon>
        <taxon>Bacillati</taxon>
        <taxon>Actinomycetota</taxon>
        <taxon>Actinomycetes</taxon>
        <taxon>Streptosporangiales</taxon>
        <taxon>Nocardiopsidaceae</taxon>
        <taxon>Marinitenerispora</taxon>
    </lineage>
</organism>
<dbReference type="Proteomes" id="UP000253318">
    <property type="component" value="Unassembled WGS sequence"/>
</dbReference>
<evidence type="ECO:0000313" key="2">
    <source>
        <dbReference type="EMBL" id="RCV54796.1"/>
    </source>
</evidence>